<evidence type="ECO:0000256" key="4">
    <source>
        <dbReference type="ARBA" id="ARBA00022737"/>
    </source>
</evidence>
<evidence type="ECO:0000313" key="13">
    <source>
        <dbReference type="Proteomes" id="UP000678393"/>
    </source>
</evidence>
<dbReference type="PROSITE" id="PS00028">
    <property type="entry name" value="ZINC_FINGER_C2H2_1"/>
    <property type="match status" value="1"/>
</dbReference>
<dbReference type="InterPro" id="IPR036236">
    <property type="entry name" value="Znf_C2H2_sf"/>
</dbReference>
<keyword evidence="5 10" id="KW-0863">Zinc-finger</keyword>
<dbReference type="InterPro" id="IPR013087">
    <property type="entry name" value="Znf_C2H2_type"/>
</dbReference>
<comment type="caution">
    <text evidence="12">The sequence shown here is derived from an EMBL/GenBank/DDBJ whole genome shotgun (WGS) entry which is preliminary data.</text>
</comment>
<dbReference type="Pfam" id="PF00096">
    <property type="entry name" value="zf-C2H2"/>
    <property type="match status" value="1"/>
</dbReference>
<evidence type="ECO:0000256" key="6">
    <source>
        <dbReference type="ARBA" id="ARBA00022833"/>
    </source>
</evidence>
<dbReference type="OrthoDB" id="6162168at2759"/>
<evidence type="ECO:0000256" key="7">
    <source>
        <dbReference type="ARBA" id="ARBA00023015"/>
    </source>
</evidence>
<keyword evidence="7" id="KW-0805">Transcription regulation</keyword>
<dbReference type="Gene3D" id="3.30.160.60">
    <property type="entry name" value="Classic Zinc Finger"/>
    <property type="match status" value="1"/>
</dbReference>
<evidence type="ECO:0000256" key="10">
    <source>
        <dbReference type="PROSITE-ProRule" id="PRU00042"/>
    </source>
</evidence>
<dbReference type="Pfam" id="PF21549">
    <property type="entry name" value="PRDM2_PR"/>
    <property type="match status" value="1"/>
</dbReference>
<evidence type="ECO:0000259" key="11">
    <source>
        <dbReference type="PROSITE" id="PS50157"/>
    </source>
</evidence>
<accession>A0A8S3ZJG7</accession>
<evidence type="ECO:0000256" key="3">
    <source>
        <dbReference type="ARBA" id="ARBA00022723"/>
    </source>
</evidence>
<name>A0A8S3ZJG7_9EUPU</name>
<reference evidence="12" key="1">
    <citation type="submission" date="2021-04" db="EMBL/GenBank/DDBJ databases">
        <authorList>
            <consortium name="Molecular Ecology Group"/>
        </authorList>
    </citation>
    <scope>NUCLEOTIDE SEQUENCE</scope>
</reference>
<dbReference type="InterPro" id="IPR046341">
    <property type="entry name" value="SET_dom_sf"/>
</dbReference>
<protein>
    <recommendedName>
        <fullName evidence="11">C2H2-type domain-containing protein</fullName>
    </recommendedName>
</protein>
<dbReference type="SMART" id="SM00355">
    <property type="entry name" value="ZnF_C2H2"/>
    <property type="match status" value="1"/>
</dbReference>
<feature type="non-terminal residue" evidence="12">
    <location>
        <position position="285"/>
    </location>
</feature>
<dbReference type="EMBL" id="CAJHNH020003602">
    <property type="protein sequence ID" value="CAG5129637.1"/>
    <property type="molecule type" value="Genomic_DNA"/>
</dbReference>
<dbReference type="AlphaFoldDB" id="A0A8S3ZJG7"/>
<dbReference type="FunFam" id="3.30.160.60:FF:000193">
    <property type="entry name" value="Zinc finger protein 300"/>
    <property type="match status" value="1"/>
</dbReference>
<keyword evidence="9" id="KW-0539">Nucleus</keyword>
<feature type="domain" description="C2H2-type" evidence="11">
    <location>
        <begin position="262"/>
        <end position="285"/>
    </location>
</feature>
<evidence type="ECO:0000256" key="5">
    <source>
        <dbReference type="ARBA" id="ARBA00022771"/>
    </source>
</evidence>
<keyword evidence="3" id="KW-0479">Metal-binding</keyword>
<dbReference type="Proteomes" id="UP000678393">
    <property type="component" value="Unassembled WGS sequence"/>
</dbReference>
<sequence>LHPNPTQVLEMSAAVWSNTHLSPGTIFYPDEGEVRLDRIESRIPIPDEDIRRFYGCYDAVLNINGQEVRHCNWVRFVKSTTDSDTANIISSKVKGQSFYQVIRAIKPNEEIKVWFHLNLERALYDRPSSLPFASYSPSTCLPQSYVETSFGTQPRDLKSTVMTSTPLPTNRHSFTEDLRSQRRLLNFGSSDDEDAASGSDVSRTVEGEFSSWNLLSVTGIIVSENSSAARTILFKMRSLDLHNHAEGFDNPHLKRCRERTWWPCEVCGKKFDRPSLLKRHTRTHT</sequence>
<keyword evidence="8" id="KW-0804">Transcription</keyword>
<dbReference type="InterPro" id="IPR001214">
    <property type="entry name" value="SET_dom"/>
</dbReference>
<evidence type="ECO:0000256" key="8">
    <source>
        <dbReference type="ARBA" id="ARBA00023163"/>
    </source>
</evidence>
<keyword evidence="13" id="KW-1185">Reference proteome</keyword>
<dbReference type="GO" id="GO:0008270">
    <property type="term" value="F:zinc ion binding"/>
    <property type="evidence" value="ECO:0007669"/>
    <property type="project" value="UniProtKB-KW"/>
</dbReference>
<dbReference type="PROSITE" id="PS50157">
    <property type="entry name" value="ZINC_FINGER_C2H2_2"/>
    <property type="match status" value="1"/>
</dbReference>
<gene>
    <name evidence="12" type="ORF">CUNI_LOCUS15195</name>
</gene>
<dbReference type="CDD" id="cd10534">
    <property type="entry name" value="PR-SET_PRDM-like"/>
    <property type="match status" value="1"/>
</dbReference>
<keyword evidence="4" id="KW-0677">Repeat</keyword>
<comment type="similarity">
    <text evidence="2">Belongs to the krueppel C2H2-type zinc-finger protein family.</text>
</comment>
<dbReference type="SUPFAM" id="SSF57667">
    <property type="entry name" value="beta-beta-alpha zinc fingers"/>
    <property type="match status" value="1"/>
</dbReference>
<evidence type="ECO:0000313" key="12">
    <source>
        <dbReference type="EMBL" id="CAG5129637.1"/>
    </source>
</evidence>
<feature type="non-terminal residue" evidence="12">
    <location>
        <position position="1"/>
    </location>
</feature>
<organism evidence="12 13">
    <name type="scientific">Candidula unifasciata</name>
    <dbReference type="NCBI Taxonomy" id="100452"/>
    <lineage>
        <taxon>Eukaryota</taxon>
        <taxon>Metazoa</taxon>
        <taxon>Spiralia</taxon>
        <taxon>Lophotrochozoa</taxon>
        <taxon>Mollusca</taxon>
        <taxon>Gastropoda</taxon>
        <taxon>Heterobranchia</taxon>
        <taxon>Euthyneura</taxon>
        <taxon>Panpulmonata</taxon>
        <taxon>Eupulmonata</taxon>
        <taxon>Stylommatophora</taxon>
        <taxon>Helicina</taxon>
        <taxon>Helicoidea</taxon>
        <taxon>Geomitridae</taxon>
        <taxon>Candidula</taxon>
    </lineage>
</organism>
<evidence type="ECO:0000256" key="1">
    <source>
        <dbReference type="ARBA" id="ARBA00004123"/>
    </source>
</evidence>
<dbReference type="GO" id="GO:0005634">
    <property type="term" value="C:nucleus"/>
    <property type="evidence" value="ECO:0007669"/>
    <property type="project" value="UniProtKB-SubCell"/>
</dbReference>
<evidence type="ECO:0000256" key="9">
    <source>
        <dbReference type="ARBA" id="ARBA00023242"/>
    </source>
</evidence>
<evidence type="ECO:0000256" key="2">
    <source>
        <dbReference type="ARBA" id="ARBA00006991"/>
    </source>
</evidence>
<proteinExistence type="inferred from homology"/>
<comment type="subcellular location">
    <subcellularLocation>
        <location evidence="1">Nucleus</location>
    </subcellularLocation>
</comment>
<dbReference type="Gene3D" id="2.170.270.10">
    <property type="entry name" value="SET domain"/>
    <property type="match status" value="1"/>
</dbReference>
<keyword evidence="6" id="KW-0862">Zinc</keyword>